<feature type="region of interest" description="Disordered" evidence="1">
    <location>
        <begin position="79"/>
        <end position="115"/>
    </location>
</feature>
<evidence type="ECO:0000256" key="1">
    <source>
        <dbReference type="SAM" id="MobiDB-lite"/>
    </source>
</evidence>
<gene>
    <name evidence="2" type="ORF">SKAU_G00382330</name>
</gene>
<dbReference type="EMBL" id="JAINUF010000019">
    <property type="protein sequence ID" value="KAJ8337013.1"/>
    <property type="molecule type" value="Genomic_DNA"/>
</dbReference>
<organism evidence="2 3">
    <name type="scientific">Synaphobranchus kaupii</name>
    <name type="common">Kaup's arrowtooth eel</name>
    <dbReference type="NCBI Taxonomy" id="118154"/>
    <lineage>
        <taxon>Eukaryota</taxon>
        <taxon>Metazoa</taxon>
        <taxon>Chordata</taxon>
        <taxon>Craniata</taxon>
        <taxon>Vertebrata</taxon>
        <taxon>Euteleostomi</taxon>
        <taxon>Actinopterygii</taxon>
        <taxon>Neopterygii</taxon>
        <taxon>Teleostei</taxon>
        <taxon>Anguilliformes</taxon>
        <taxon>Synaphobranchidae</taxon>
        <taxon>Synaphobranchus</taxon>
    </lineage>
</organism>
<accession>A0A9Q1EDX8</accession>
<dbReference type="Proteomes" id="UP001152622">
    <property type="component" value="Chromosome 19"/>
</dbReference>
<protein>
    <submittedName>
        <fullName evidence="2">Uncharacterized protein</fullName>
    </submittedName>
</protein>
<evidence type="ECO:0000313" key="3">
    <source>
        <dbReference type="Proteomes" id="UP001152622"/>
    </source>
</evidence>
<evidence type="ECO:0000313" key="2">
    <source>
        <dbReference type="EMBL" id="KAJ8337013.1"/>
    </source>
</evidence>
<keyword evidence="3" id="KW-1185">Reference proteome</keyword>
<proteinExistence type="predicted"/>
<sequence>MAKCSKQNRQGKRSLETGFTSCAIRLNLQASEGLACVLKLFLDVSPRRLTPTVTLILPRVQRRGLGSDSIWRRAGFGARPVFGRRPAGDSGPPPARVQMKDRDQSRPPPRSDAPEIRSLAGFRVCLSISG</sequence>
<name>A0A9Q1EDX8_SYNKA</name>
<reference evidence="2" key="1">
    <citation type="journal article" date="2023" name="Science">
        <title>Genome structures resolve the early diversification of teleost fishes.</title>
        <authorList>
            <person name="Parey E."/>
            <person name="Louis A."/>
            <person name="Montfort J."/>
            <person name="Bouchez O."/>
            <person name="Roques C."/>
            <person name="Iampietro C."/>
            <person name="Lluch J."/>
            <person name="Castinel A."/>
            <person name="Donnadieu C."/>
            <person name="Desvignes T."/>
            <person name="Floi Bucao C."/>
            <person name="Jouanno E."/>
            <person name="Wen M."/>
            <person name="Mejri S."/>
            <person name="Dirks R."/>
            <person name="Jansen H."/>
            <person name="Henkel C."/>
            <person name="Chen W.J."/>
            <person name="Zahm M."/>
            <person name="Cabau C."/>
            <person name="Klopp C."/>
            <person name="Thompson A.W."/>
            <person name="Robinson-Rechavi M."/>
            <person name="Braasch I."/>
            <person name="Lecointre G."/>
            <person name="Bobe J."/>
            <person name="Postlethwait J.H."/>
            <person name="Berthelot C."/>
            <person name="Roest Crollius H."/>
            <person name="Guiguen Y."/>
        </authorList>
    </citation>
    <scope>NUCLEOTIDE SEQUENCE</scope>
    <source>
        <strain evidence="2">WJC10195</strain>
    </source>
</reference>
<comment type="caution">
    <text evidence="2">The sequence shown here is derived from an EMBL/GenBank/DDBJ whole genome shotgun (WGS) entry which is preliminary data.</text>
</comment>
<dbReference type="AlphaFoldDB" id="A0A9Q1EDX8"/>